<evidence type="ECO:0000256" key="3">
    <source>
        <dbReference type="ARBA" id="ARBA00004609"/>
    </source>
</evidence>
<dbReference type="EMBL" id="OU963868">
    <property type="protein sequence ID" value="CAH0775696.1"/>
    <property type="molecule type" value="Genomic_DNA"/>
</dbReference>
<keyword evidence="12 25" id="KW-0378">Hydrolase</keyword>
<dbReference type="GO" id="GO:0008270">
    <property type="term" value="F:zinc ion binding"/>
    <property type="evidence" value="ECO:0007669"/>
    <property type="project" value="UniProtKB-UniRule"/>
</dbReference>
<keyword evidence="16" id="KW-1133">Transmembrane helix</keyword>
<keyword evidence="14" id="KW-0106">Calcium</keyword>
<comment type="similarity">
    <text evidence="4 25">Belongs to the peptidase M1 family.</text>
</comment>
<dbReference type="InterPro" id="IPR045357">
    <property type="entry name" value="Aminopeptidase_N-like_N"/>
</dbReference>
<evidence type="ECO:0000256" key="6">
    <source>
        <dbReference type="ARBA" id="ARBA00022438"/>
    </source>
</evidence>
<evidence type="ECO:0000256" key="12">
    <source>
        <dbReference type="ARBA" id="ARBA00022801"/>
    </source>
</evidence>
<dbReference type="Gene3D" id="2.60.40.1910">
    <property type="match status" value="1"/>
</dbReference>
<feature type="binding site" evidence="23">
    <location>
        <position position="384"/>
    </location>
    <ligand>
        <name>Zn(2+)</name>
        <dbReference type="ChEBI" id="CHEBI:29105"/>
        <note>catalytic</note>
    </ligand>
</feature>
<evidence type="ECO:0000256" key="5">
    <source>
        <dbReference type="ARBA" id="ARBA00011748"/>
    </source>
</evidence>
<comment type="catalytic activity">
    <reaction evidence="1">
        <text>Release of N-terminal glutamate (and to a lesser extent aspartate) from a peptide.</text>
        <dbReference type="EC" id="3.4.11.7"/>
    </reaction>
</comment>
<feature type="site" description="Transition state stabilizer" evidence="24">
    <location>
        <position position="466"/>
    </location>
</feature>
<dbReference type="Pfam" id="PF01433">
    <property type="entry name" value="Peptidase_M1"/>
    <property type="match status" value="1"/>
</dbReference>
<dbReference type="FunFam" id="1.25.50.20:FF:000001">
    <property type="entry name" value="Aminopeptidase"/>
    <property type="match status" value="1"/>
</dbReference>
<gene>
    <name evidence="29" type="ORF">BEMITA_LOCUS11880</name>
</gene>
<dbReference type="GO" id="GO:0005886">
    <property type="term" value="C:plasma membrane"/>
    <property type="evidence" value="ECO:0007669"/>
    <property type="project" value="UniProtKB-SubCell"/>
</dbReference>
<evidence type="ECO:0000256" key="17">
    <source>
        <dbReference type="ARBA" id="ARBA00023049"/>
    </source>
</evidence>
<proteinExistence type="inferred from homology"/>
<evidence type="ECO:0000256" key="1">
    <source>
        <dbReference type="ARBA" id="ARBA00001703"/>
    </source>
</evidence>
<keyword evidence="9 25" id="KW-0645">Protease</keyword>
<dbReference type="FunFam" id="2.60.40.1730:FF:000012">
    <property type="entry name" value="Aminopeptidase N"/>
    <property type="match status" value="1"/>
</dbReference>
<dbReference type="AlphaFoldDB" id="A0A9P0G5V6"/>
<sequence length="948" mass="107578">MFSSGLQLRSFTVFSSFLRLKIVHPFSKARCLQTFPSKFSNCGTLNSATMEVDQTNACGEEYECNHRLSSDVVPSSYHILLHPNLAEGTFTGRVTIELETLQPRKNLFLHSKGLAVNRTEIAPRLQASGQGQPLGIARTFEYPKNEFWVIKPTAEIPAGKYALTLEFSGKLTGKIIGFYRSVYTDKATGKEVPIATSKFEPTFARQAFPCMDEPAFKAKFSIQLVRPSDKNYIALSNMNQVGTEEDKPSAGLTTVTFAESVPMSTYLACFIVCDFKRFPADNTSVSAPKASVPINAYARPGQEMFMKYAHFVGVNVIDFYVKYFNIDYPLPKLDIIGIPDFVSGAMEHWGLVTFRETSVLYTPNESSLSNKKRISLTVAHELAHMWFGNLVTMKWWNDLWLNEGFASYIEYKGVNSVHPDWDIDTQFLHEELFGVLTLDCQLSSHPIVQNVNHPDQITEIFDFISYSKGSSVIRMLEAFMGEQPFQQGVVSYLTSNKYGNAETKDLWDHLQKFAGDVKVADVMGTWTKQMGYPVVNVKRSGNKLTLSQKRFLPDKSESTTEMAKNMKLADSKWDVPIMYYTSADPKVKLAWLPNNQDSTTIDVEPGTSWVKINYRNYGYYRVNYDADAWSLFSSTLDSNPHIFNAADRASLLNDAFSLAKASHLSYSVPLNLCKYIKSENHSVPIAVVLDKFKDIKELLRDTPIYDEFLAFGRKNIVLPDDVWNFTEDTSFLEGDFKSTLLNLACLLEIPECTSQASKIFLSWLTNNGPKPYPDLRSLVYNTGMRANSTEEVWSKLWEKYLAETTPSEKLKLMVALTTPRNKQILETLIQNIKNESYVRSQDYFIVLNLIGKNPVGTELVWDFMRSEWQYLVDRFTLNDRAFGRLIPNVCSSFTTKERLQEMKEFFAGYPEAGAGAAGRARALETVNNNIEWLATHYKSIENFLKQKK</sequence>
<evidence type="ECO:0000256" key="16">
    <source>
        <dbReference type="ARBA" id="ARBA00022989"/>
    </source>
</evidence>
<reference evidence="29" key="1">
    <citation type="submission" date="2021-12" db="EMBL/GenBank/DDBJ databases">
        <authorList>
            <person name="King R."/>
        </authorList>
    </citation>
    <scope>NUCLEOTIDE SEQUENCE</scope>
</reference>
<keyword evidence="8" id="KW-0336">GPI-anchor</keyword>
<protein>
    <recommendedName>
        <fullName evidence="25">Aminopeptidase</fullName>
        <ecNumber evidence="25">3.4.11.-</ecNumber>
    </recommendedName>
</protein>
<evidence type="ECO:0000256" key="22">
    <source>
        <dbReference type="PIRSR" id="PIRSR634016-1"/>
    </source>
</evidence>
<dbReference type="InterPro" id="IPR014782">
    <property type="entry name" value="Peptidase_M1_dom"/>
</dbReference>
<dbReference type="InterPro" id="IPR001930">
    <property type="entry name" value="Peptidase_M1"/>
</dbReference>
<name>A0A9P0G5V6_BEMTA</name>
<dbReference type="Gene3D" id="1.10.390.10">
    <property type="entry name" value="Neutral Protease Domain 2"/>
    <property type="match status" value="1"/>
</dbReference>
<evidence type="ECO:0000256" key="15">
    <source>
        <dbReference type="ARBA" id="ARBA00022968"/>
    </source>
</evidence>
<evidence type="ECO:0000256" key="13">
    <source>
        <dbReference type="ARBA" id="ARBA00022833"/>
    </source>
</evidence>
<evidence type="ECO:0000256" key="19">
    <source>
        <dbReference type="ARBA" id="ARBA00023157"/>
    </source>
</evidence>
<evidence type="ECO:0000256" key="10">
    <source>
        <dbReference type="ARBA" id="ARBA00022692"/>
    </source>
</evidence>
<dbReference type="PANTHER" id="PTHR11533">
    <property type="entry name" value="PROTEASE M1 ZINC METALLOPROTEASE"/>
    <property type="match status" value="1"/>
</dbReference>
<dbReference type="FunFam" id="2.60.40.1910:FF:000003">
    <property type="entry name" value="Aminopeptidase"/>
    <property type="match status" value="1"/>
</dbReference>
<keyword evidence="17 25" id="KW-0482">Metalloprotease</keyword>
<dbReference type="Gene3D" id="2.60.40.1730">
    <property type="entry name" value="tricorn interacting facor f3 domain"/>
    <property type="match status" value="1"/>
</dbReference>
<dbReference type="GO" id="GO:0005615">
    <property type="term" value="C:extracellular space"/>
    <property type="evidence" value="ECO:0007669"/>
    <property type="project" value="TreeGrafter"/>
</dbReference>
<keyword evidence="15" id="KW-0735">Signal-anchor</keyword>
<dbReference type="InterPro" id="IPR042097">
    <property type="entry name" value="Aminopeptidase_N-like_N_sf"/>
</dbReference>
<evidence type="ECO:0000256" key="2">
    <source>
        <dbReference type="ARBA" id="ARBA00004401"/>
    </source>
</evidence>
<evidence type="ECO:0000256" key="25">
    <source>
        <dbReference type="RuleBase" id="RU364040"/>
    </source>
</evidence>
<dbReference type="GO" id="GO:0043171">
    <property type="term" value="P:peptide catabolic process"/>
    <property type="evidence" value="ECO:0007669"/>
    <property type="project" value="TreeGrafter"/>
</dbReference>
<feature type="active site" description="Proton acceptor" evidence="22">
    <location>
        <position position="381"/>
    </location>
</feature>
<dbReference type="InterPro" id="IPR034016">
    <property type="entry name" value="M1_APN-typ"/>
</dbReference>
<dbReference type="PRINTS" id="PR00756">
    <property type="entry name" value="ALADIPTASE"/>
</dbReference>
<evidence type="ECO:0000259" key="28">
    <source>
        <dbReference type="Pfam" id="PF17900"/>
    </source>
</evidence>
<dbReference type="InterPro" id="IPR050344">
    <property type="entry name" value="Peptidase_M1_aminopeptidases"/>
</dbReference>
<dbReference type="InterPro" id="IPR024571">
    <property type="entry name" value="ERAP1-like_C_dom"/>
</dbReference>
<comment type="cofactor">
    <cofactor evidence="23 25">
        <name>Zn(2+)</name>
        <dbReference type="ChEBI" id="CHEBI:29105"/>
    </cofactor>
    <text evidence="23 25">Binds 1 zinc ion per subunit.</text>
</comment>
<keyword evidence="20" id="KW-0325">Glycoprotein</keyword>
<evidence type="ECO:0000256" key="11">
    <source>
        <dbReference type="ARBA" id="ARBA00022723"/>
    </source>
</evidence>
<keyword evidence="6 25" id="KW-0031">Aminopeptidase</keyword>
<evidence type="ECO:0000313" key="30">
    <source>
        <dbReference type="Proteomes" id="UP001152759"/>
    </source>
</evidence>
<keyword evidence="21" id="KW-0449">Lipoprotein</keyword>
<keyword evidence="10" id="KW-0812">Transmembrane</keyword>
<evidence type="ECO:0000256" key="9">
    <source>
        <dbReference type="ARBA" id="ARBA00022670"/>
    </source>
</evidence>
<feature type="domain" description="Peptidase M1 membrane alanine aminopeptidase" evidence="26">
    <location>
        <begin position="313"/>
        <end position="526"/>
    </location>
</feature>
<dbReference type="InterPro" id="IPR027268">
    <property type="entry name" value="Peptidase_M4/M1_CTD_sf"/>
</dbReference>
<keyword evidence="11 23" id="KW-0479">Metal-binding</keyword>
<dbReference type="PANTHER" id="PTHR11533:SF276">
    <property type="entry name" value="GLUTAMYL AMINOPEPTIDASE"/>
    <property type="match status" value="1"/>
</dbReference>
<evidence type="ECO:0000313" key="29">
    <source>
        <dbReference type="EMBL" id="CAH0775696.1"/>
    </source>
</evidence>
<accession>A0A9P0G5V6</accession>
<evidence type="ECO:0000256" key="18">
    <source>
        <dbReference type="ARBA" id="ARBA00023136"/>
    </source>
</evidence>
<evidence type="ECO:0000256" key="21">
    <source>
        <dbReference type="ARBA" id="ARBA00023288"/>
    </source>
</evidence>
<dbReference type="EC" id="3.4.11.-" evidence="25"/>
<dbReference type="CDD" id="cd09601">
    <property type="entry name" value="M1_APN-Q_like"/>
    <property type="match status" value="1"/>
</dbReference>
<dbReference type="GO" id="GO:0004230">
    <property type="term" value="F:glutamyl aminopeptidase activity"/>
    <property type="evidence" value="ECO:0007669"/>
    <property type="project" value="UniProtKB-EC"/>
</dbReference>
<evidence type="ECO:0000256" key="8">
    <source>
        <dbReference type="ARBA" id="ARBA00022622"/>
    </source>
</evidence>
<feature type="domain" description="Aminopeptidase N-like N-terminal" evidence="28">
    <location>
        <begin position="73"/>
        <end position="267"/>
    </location>
</feature>
<evidence type="ECO:0000256" key="7">
    <source>
        <dbReference type="ARBA" id="ARBA00022475"/>
    </source>
</evidence>
<evidence type="ECO:0000259" key="27">
    <source>
        <dbReference type="Pfam" id="PF11838"/>
    </source>
</evidence>
<keyword evidence="13 23" id="KW-0862">Zinc</keyword>
<dbReference type="Pfam" id="PF17900">
    <property type="entry name" value="Peptidase_M1_N"/>
    <property type="match status" value="1"/>
</dbReference>
<dbReference type="GO" id="GO:0005737">
    <property type="term" value="C:cytoplasm"/>
    <property type="evidence" value="ECO:0007669"/>
    <property type="project" value="TreeGrafter"/>
</dbReference>
<feature type="domain" description="ERAP1-like C-terminal" evidence="27">
    <location>
        <begin position="609"/>
        <end position="927"/>
    </location>
</feature>
<dbReference type="Pfam" id="PF11838">
    <property type="entry name" value="ERAP1_C"/>
    <property type="match status" value="1"/>
</dbReference>
<evidence type="ECO:0000259" key="26">
    <source>
        <dbReference type="Pfam" id="PF01433"/>
    </source>
</evidence>
<keyword evidence="7" id="KW-1003">Cell membrane</keyword>
<dbReference type="GO" id="GO:0070006">
    <property type="term" value="F:metalloaminopeptidase activity"/>
    <property type="evidence" value="ECO:0007669"/>
    <property type="project" value="TreeGrafter"/>
</dbReference>
<keyword evidence="30" id="KW-1185">Reference proteome</keyword>
<dbReference type="SUPFAM" id="SSF63737">
    <property type="entry name" value="Leukotriene A4 hydrolase N-terminal domain"/>
    <property type="match status" value="1"/>
</dbReference>
<evidence type="ECO:0000256" key="20">
    <source>
        <dbReference type="ARBA" id="ARBA00023180"/>
    </source>
</evidence>
<dbReference type="GO" id="GO:0098552">
    <property type="term" value="C:side of membrane"/>
    <property type="evidence" value="ECO:0007669"/>
    <property type="project" value="UniProtKB-KW"/>
</dbReference>
<dbReference type="GO" id="GO:0006508">
    <property type="term" value="P:proteolysis"/>
    <property type="evidence" value="ECO:0007669"/>
    <property type="project" value="UniProtKB-KW"/>
</dbReference>
<evidence type="ECO:0000256" key="4">
    <source>
        <dbReference type="ARBA" id="ARBA00010136"/>
    </source>
</evidence>
<comment type="subunit">
    <text evidence="5">Homodimer; disulfide-linked.</text>
</comment>
<organism evidence="29 30">
    <name type="scientific">Bemisia tabaci</name>
    <name type="common">Sweetpotato whitefly</name>
    <name type="synonym">Aleurodes tabaci</name>
    <dbReference type="NCBI Taxonomy" id="7038"/>
    <lineage>
        <taxon>Eukaryota</taxon>
        <taxon>Metazoa</taxon>
        <taxon>Ecdysozoa</taxon>
        <taxon>Arthropoda</taxon>
        <taxon>Hexapoda</taxon>
        <taxon>Insecta</taxon>
        <taxon>Pterygota</taxon>
        <taxon>Neoptera</taxon>
        <taxon>Paraneoptera</taxon>
        <taxon>Hemiptera</taxon>
        <taxon>Sternorrhyncha</taxon>
        <taxon>Aleyrodoidea</taxon>
        <taxon>Aleyrodidae</taxon>
        <taxon>Aleyrodinae</taxon>
        <taxon>Bemisia</taxon>
    </lineage>
</organism>
<dbReference type="SUPFAM" id="SSF55486">
    <property type="entry name" value="Metalloproteases ('zincins'), catalytic domain"/>
    <property type="match status" value="1"/>
</dbReference>
<comment type="subcellular location">
    <subcellularLocation>
        <location evidence="3">Cell membrane</location>
        <topology evidence="3">Lipid-anchor</topology>
        <topology evidence="3">GPI-anchor</topology>
    </subcellularLocation>
    <subcellularLocation>
        <location evidence="2">Cell membrane</location>
        <topology evidence="2">Single-pass type II membrane protein</topology>
    </subcellularLocation>
</comment>
<dbReference type="GO" id="GO:0042277">
    <property type="term" value="F:peptide binding"/>
    <property type="evidence" value="ECO:0007669"/>
    <property type="project" value="TreeGrafter"/>
</dbReference>
<dbReference type="Gene3D" id="1.25.50.20">
    <property type="match status" value="1"/>
</dbReference>
<keyword evidence="18" id="KW-0472">Membrane</keyword>
<feature type="binding site" evidence="23">
    <location>
        <position position="380"/>
    </location>
    <ligand>
        <name>Zn(2+)</name>
        <dbReference type="ChEBI" id="CHEBI:29105"/>
        <note>catalytic</note>
    </ligand>
</feature>
<evidence type="ECO:0000256" key="24">
    <source>
        <dbReference type="PIRSR" id="PIRSR634016-4"/>
    </source>
</evidence>
<feature type="binding site" evidence="23">
    <location>
        <position position="403"/>
    </location>
    <ligand>
        <name>Zn(2+)</name>
        <dbReference type="ChEBI" id="CHEBI:29105"/>
        <note>catalytic</note>
    </ligand>
</feature>
<evidence type="ECO:0000256" key="14">
    <source>
        <dbReference type="ARBA" id="ARBA00022837"/>
    </source>
</evidence>
<dbReference type="FunFam" id="1.10.390.10:FF:000016">
    <property type="entry name" value="Glutamyl aminopeptidase"/>
    <property type="match status" value="1"/>
</dbReference>
<dbReference type="Proteomes" id="UP001152759">
    <property type="component" value="Chromosome 7"/>
</dbReference>
<keyword evidence="19" id="KW-1015">Disulfide bond</keyword>
<evidence type="ECO:0000256" key="23">
    <source>
        <dbReference type="PIRSR" id="PIRSR634016-3"/>
    </source>
</evidence>